<evidence type="ECO:0000313" key="1">
    <source>
        <dbReference type="EMBL" id="AXK37406.1"/>
    </source>
</evidence>
<dbReference type="KEGG" id="sarm:DVA86_17215"/>
<gene>
    <name evidence="1" type="ORF">DVA86_17215</name>
</gene>
<protein>
    <recommendedName>
        <fullName evidence="3">TetR/AcrR family transcriptional regulator</fullName>
    </recommendedName>
</protein>
<sequence length="43" mass="4494">MEQRSLLGTRAVPETELRAAAQAAVRTFLLAFGPGAEPAVEPA</sequence>
<accession>A0A345Y0J0</accession>
<organism evidence="1 2">
    <name type="scientific">Streptomyces armeniacus</name>
    <dbReference type="NCBI Taxonomy" id="83291"/>
    <lineage>
        <taxon>Bacteria</taxon>
        <taxon>Bacillati</taxon>
        <taxon>Actinomycetota</taxon>
        <taxon>Actinomycetes</taxon>
        <taxon>Kitasatosporales</taxon>
        <taxon>Streptomycetaceae</taxon>
        <taxon>Streptomyces</taxon>
    </lineage>
</organism>
<name>A0A345Y0J0_9ACTN</name>
<evidence type="ECO:0000313" key="2">
    <source>
        <dbReference type="Proteomes" id="UP000254425"/>
    </source>
</evidence>
<proteinExistence type="predicted"/>
<keyword evidence="2" id="KW-1185">Reference proteome</keyword>
<evidence type="ECO:0008006" key="3">
    <source>
        <dbReference type="Google" id="ProtNLM"/>
    </source>
</evidence>
<dbReference type="EMBL" id="CP031320">
    <property type="protein sequence ID" value="AXK37406.1"/>
    <property type="molecule type" value="Genomic_DNA"/>
</dbReference>
<reference evidence="1 2" key="1">
    <citation type="submission" date="2018-07" db="EMBL/GenBank/DDBJ databases">
        <title>Draft genome of the type strain Streptomyces armeniacus ATCC 15676.</title>
        <authorList>
            <person name="Labana P."/>
            <person name="Gosse J.T."/>
            <person name="Boddy C.N."/>
        </authorList>
    </citation>
    <scope>NUCLEOTIDE SEQUENCE [LARGE SCALE GENOMIC DNA]</scope>
    <source>
        <strain evidence="1 2">ATCC 15676</strain>
    </source>
</reference>
<dbReference type="Proteomes" id="UP000254425">
    <property type="component" value="Chromosome"/>
</dbReference>
<dbReference type="AlphaFoldDB" id="A0A345Y0J0"/>